<comment type="caution">
    <text evidence="1">The sequence shown here is derived from an EMBL/GenBank/DDBJ whole genome shotgun (WGS) entry which is preliminary data.</text>
</comment>
<gene>
    <name evidence="1" type="ORF">FWK35_00029865</name>
</gene>
<reference evidence="1 2" key="1">
    <citation type="submission" date="2019-08" db="EMBL/GenBank/DDBJ databases">
        <title>Whole genome of Aphis craccivora.</title>
        <authorList>
            <person name="Voronova N.V."/>
            <person name="Shulinski R.S."/>
            <person name="Bandarenka Y.V."/>
            <person name="Zhorov D.G."/>
            <person name="Warner D."/>
        </authorList>
    </citation>
    <scope>NUCLEOTIDE SEQUENCE [LARGE SCALE GENOMIC DNA]</scope>
    <source>
        <strain evidence="1">180601</strain>
        <tissue evidence="1">Whole Body</tissue>
    </source>
</reference>
<evidence type="ECO:0000313" key="2">
    <source>
        <dbReference type="Proteomes" id="UP000478052"/>
    </source>
</evidence>
<protein>
    <submittedName>
        <fullName evidence="1">Mediator of RNA polymerase II transcription subunit 15-like</fullName>
    </submittedName>
</protein>
<dbReference type="AlphaFoldDB" id="A0A6G0VWT9"/>
<evidence type="ECO:0000313" key="1">
    <source>
        <dbReference type="EMBL" id="KAF0712334.1"/>
    </source>
</evidence>
<organism evidence="1 2">
    <name type="scientific">Aphis craccivora</name>
    <name type="common">Cowpea aphid</name>
    <dbReference type="NCBI Taxonomy" id="307492"/>
    <lineage>
        <taxon>Eukaryota</taxon>
        <taxon>Metazoa</taxon>
        <taxon>Ecdysozoa</taxon>
        <taxon>Arthropoda</taxon>
        <taxon>Hexapoda</taxon>
        <taxon>Insecta</taxon>
        <taxon>Pterygota</taxon>
        <taxon>Neoptera</taxon>
        <taxon>Paraneoptera</taxon>
        <taxon>Hemiptera</taxon>
        <taxon>Sternorrhyncha</taxon>
        <taxon>Aphidomorpha</taxon>
        <taxon>Aphidoidea</taxon>
        <taxon>Aphididae</taxon>
        <taxon>Aphidini</taxon>
        <taxon>Aphis</taxon>
        <taxon>Aphis</taxon>
    </lineage>
</organism>
<proteinExistence type="predicted"/>
<accession>A0A6G0VWT9</accession>
<dbReference type="Proteomes" id="UP000478052">
    <property type="component" value="Unassembled WGS sequence"/>
</dbReference>
<dbReference type="OrthoDB" id="6363432at2759"/>
<dbReference type="EMBL" id="VUJU01010960">
    <property type="protein sequence ID" value="KAF0712334.1"/>
    <property type="molecule type" value="Genomic_DNA"/>
</dbReference>
<keyword evidence="2" id="KW-1185">Reference proteome</keyword>
<sequence length="63" mass="7340">MFYATTIQLLFNISYCTNLKYTIQESPEIEVWKNDTKSKPKGSSQEDFPWSHFASLAIHNLIN</sequence>
<name>A0A6G0VWT9_APHCR</name>